<proteinExistence type="predicted"/>
<keyword evidence="2" id="KW-1185">Reference proteome</keyword>
<name>A0AA51N858_9BACT</name>
<sequence>MKHNKENTLDLEDYRVKGKDGTIAKVFTGRDRGKDVRLASKIDEMEEKNESILVIIPDNIYSINPSFFEELFVNVVLKLGREKFREKFEFNSLGKYNYERPLNEAINRILRKNTAIG</sequence>
<dbReference type="Proteomes" id="UP001244443">
    <property type="component" value="Chromosome"/>
</dbReference>
<accession>A0AA51N858</accession>
<reference evidence="1" key="1">
    <citation type="submission" date="2023-08" db="EMBL/GenBank/DDBJ databases">
        <title>Comparative genomics and taxonomic characterization of three novel marine species of genus Marivirga.</title>
        <authorList>
            <person name="Muhammad N."/>
            <person name="Kim S.-G."/>
        </authorList>
    </citation>
    <scope>NUCLEOTIDE SEQUENCE [LARGE SCALE GENOMIC DNA]</scope>
    <source>
        <strain evidence="1">ABR2-2</strain>
    </source>
</reference>
<protein>
    <submittedName>
        <fullName evidence="1">DUF4325 domain-containing protein</fullName>
    </submittedName>
</protein>
<evidence type="ECO:0000313" key="2">
    <source>
        <dbReference type="Proteomes" id="UP001244443"/>
    </source>
</evidence>
<gene>
    <name evidence="1" type="ORF">QYS48_30395</name>
</gene>
<organism evidence="1 2">
    <name type="scientific">Marivirga arenosa</name>
    <dbReference type="NCBI Taxonomy" id="3059076"/>
    <lineage>
        <taxon>Bacteria</taxon>
        <taxon>Pseudomonadati</taxon>
        <taxon>Bacteroidota</taxon>
        <taxon>Cytophagia</taxon>
        <taxon>Cytophagales</taxon>
        <taxon>Marivirgaceae</taxon>
        <taxon>Marivirga</taxon>
    </lineage>
</organism>
<dbReference type="EMBL" id="CP129970">
    <property type="protein sequence ID" value="WMN07929.1"/>
    <property type="molecule type" value="Genomic_DNA"/>
</dbReference>
<evidence type="ECO:0000313" key="1">
    <source>
        <dbReference type="EMBL" id="WMN07929.1"/>
    </source>
</evidence>
<dbReference type="RefSeq" id="WP_308358238.1">
    <property type="nucleotide sequence ID" value="NZ_CP129970.2"/>
</dbReference>
<dbReference type="AlphaFoldDB" id="A0AA51N858"/>